<dbReference type="InterPro" id="IPR035931">
    <property type="entry name" value="YlxR-like_sf"/>
</dbReference>
<proteinExistence type="predicted"/>
<name>A0A838XTG8_9HYPH</name>
<comment type="caution">
    <text evidence="2">The sequence shown here is derived from an EMBL/GenBank/DDBJ whole genome shotgun (WGS) entry which is preliminary data.</text>
</comment>
<dbReference type="Proteomes" id="UP000559404">
    <property type="component" value="Unassembled WGS sequence"/>
</dbReference>
<dbReference type="Gene3D" id="3.30.1230.10">
    <property type="entry name" value="YlxR-like"/>
    <property type="match status" value="1"/>
</dbReference>
<evidence type="ECO:0000313" key="3">
    <source>
        <dbReference type="Proteomes" id="UP000559404"/>
    </source>
</evidence>
<dbReference type="InterPro" id="IPR007393">
    <property type="entry name" value="YlxR_dom"/>
</dbReference>
<dbReference type="RefSeq" id="WP_181761236.1">
    <property type="nucleotide sequence ID" value="NZ_BMCR01000007.1"/>
</dbReference>
<dbReference type="InterPro" id="IPR029064">
    <property type="entry name" value="Ribosomal_eL30-like_sf"/>
</dbReference>
<dbReference type="InterPro" id="IPR037465">
    <property type="entry name" value="YlxR"/>
</dbReference>
<dbReference type="SUPFAM" id="SSF55315">
    <property type="entry name" value="L30e-like"/>
    <property type="match status" value="1"/>
</dbReference>
<accession>A0A838XTG8</accession>
<dbReference type="AlphaFoldDB" id="A0A838XTG8"/>
<dbReference type="NCBIfam" id="NF006622">
    <property type="entry name" value="PRK09190.1"/>
    <property type="match status" value="1"/>
</dbReference>
<dbReference type="CDD" id="cd00279">
    <property type="entry name" value="YlxR"/>
    <property type="match status" value="1"/>
</dbReference>
<dbReference type="PANTHER" id="PTHR34215:SF1">
    <property type="entry name" value="YLXR DOMAIN-CONTAINING PROTEIN"/>
    <property type="match status" value="1"/>
</dbReference>
<keyword evidence="3" id="KW-1185">Reference proteome</keyword>
<dbReference type="SUPFAM" id="SSF64376">
    <property type="entry name" value="YlxR-like"/>
    <property type="match status" value="1"/>
</dbReference>
<dbReference type="Pfam" id="PF04296">
    <property type="entry name" value="YlxR"/>
    <property type="match status" value="1"/>
</dbReference>
<sequence length="215" mass="22665">MPRRNEPLERCCALTRETRPVTELIRFVADPDGKIVPDLKRQLPGRGVWVSATHAAVAAAQKKRVFARSLKEQVTADEDLAERVDALLERAALNSVSLARKAGQVLAGFAKVEAALKSADVIALLLAADAGEDGVRKLSAIAKARFAGSGGCRTVRSFASTQLDLALGRSNVIHAALLAGSASENALMRIDALERFRANPDEQSGGVAGGAATQD</sequence>
<dbReference type="EMBL" id="JACEON010000015">
    <property type="protein sequence ID" value="MBA4613037.1"/>
    <property type="molecule type" value="Genomic_DNA"/>
</dbReference>
<dbReference type="PANTHER" id="PTHR34215">
    <property type="entry name" value="BLL0784 PROTEIN"/>
    <property type="match status" value="1"/>
</dbReference>
<gene>
    <name evidence="2" type="ORF">H1W37_15355</name>
</gene>
<organism evidence="2 3">
    <name type="scientific">Stappia taiwanensis</name>
    <dbReference type="NCBI Taxonomy" id="992267"/>
    <lineage>
        <taxon>Bacteria</taxon>
        <taxon>Pseudomonadati</taxon>
        <taxon>Pseudomonadota</taxon>
        <taxon>Alphaproteobacteria</taxon>
        <taxon>Hyphomicrobiales</taxon>
        <taxon>Stappiaceae</taxon>
        <taxon>Stappia</taxon>
    </lineage>
</organism>
<evidence type="ECO:0000313" key="2">
    <source>
        <dbReference type="EMBL" id="MBA4613037.1"/>
    </source>
</evidence>
<dbReference type="Gene3D" id="3.30.1330.30">
    <property type="match status" value="1"/>
</dbReference>
<reference evidence="2 3" key="2">
    <citation type="submission" date="2020-08" db="EMBL/GenBank/DDBJ databases">
        <title>Stappia taiwanensis sp. nov., isolated from a coastal thermal spring.</title>
        <authorList>
            <person name="Kampfer P."/>
        </authorList>
    </citation>
    <scope>NUCLEOTIDE SEQUENCE [LARGE SCALE GENOMIC DNA]</scope>
    <source>
        <strain evidence="2 3">DSM 23284</strain>
    </source>
</reference>
<feature type="domain" description="YlxR" evidence="1">
    <location>
        <begin position="10"/>
        <end position="84"/>
    </location>
</feature>
<protein>
    <submittedName>
        <fullName evidence="2">RNA-binding protein</fullName>
    </submittedName>
</protein>
<reference evidence="2 3" key="1">
    <citation type="submission" date="2020-07" db="EMBL/GenBank/DDBJ databases">
        <authorList>
            <person name="Li M."/>
        </authorList>
    </citation>
    <scope>NUCLEOTIDE SEQUENCE [LARGE SCALE GENOMIC DNA]</scope>
    <source>
        <strain evidence="2 3">DSM 23284</strain>
    </source>
</reference>
<evidence type="ECO:0000259" key="1">
    <source>
        <dbReference type="Pfam" id="PF04296"/>
    </source>
</evidence>